<organism evidence="4 5">
    <name type="scientific">Roridomyces roridus</name>
    <dbReference type="NCBI Taxonomy" id="1738132"/>
    <lineage>
        <taxon>Eukaryota</taxon>
        <taxon>Fungi</taxon>
        <taxon>Dikarya</taxon>
        <taxon>Basidiomycota</taxon>
        <taxon>Agaricomycotina</taxon>
        <taxon>Agaricomycetes</taxon>
        <taxon>Agaricomycetidae</taxon>
        <taxon>Agaricales</taxon>
        <taxon>Marasmiineae</taxon>
        <taxon>Mycenaceae</taxon>
        <taxon>Roridomyces</taxon>
    </lineage>
</organism>
<evidence type="ECO:0000256" key="2">
    <source>
        <dbReference type="SAM" id="Phobius"/>
    </source>
</evidence>
<keyword evidence="3" id="KW-0732">Signal</keyword>
<accession>A0AAD7BBR1</accession>
<evidence type="ECO:0000313" key="4">
    <source>
        <dbReference type="EMBL" id="KAJ7616551.1"/>
    </source>
</evidence>
<feature type="region of interest" description="Disordered" evidence="1">
    <location>
        <begin position="212"/>
        <end position="263"/>
    </location>
</feature>
<reference evidence="4" key="1">
    <citation type="submission" date="2023-03" db="EMBL/GenBank/DDBJ databases">
        <title>Massive genome expansion in bonnet fungi (Mycena s.s.) driven by repeated elements and novel gene families across ecological guilds.</title>
        <authorList>
            <consortium name="Lawrence Berkeley National Laboratory"/>
            <person name="Harder C.B."/>
            <person name="Miyauchi S."/>
            <person name="Viragh M."/>
            <person name="Kuo A."/>
            <person name="Thoen E."/>
            <person name="Andreopoulos B."/>
            <person name="Lu D."/>
            <person name="Skrede I."/>
            <person name="Drula E."/>
            <person name="Henrissat B."/>
            <person name="Morin E."/>
            <person name="Kohler A."/>
            <person name="Barry K."/>
            <person name="LaButti K."/>
            <person name="Morin E."/>
            <person name="Salamov A."/>
            <person name="Lipzen A."/>
            <person name="Mereny Z."/>
            <person name="Hegedus B."/>
            <person name="Baldrian P."/>
            <person name="Stursova M."/>
            <person name="Weitz H."/>
            <person name="Taylor A."/>
            <person name="Grigoriev I.V."/>
            <person name="Nagy L.G."/>
            <person name="Martin F."/>
            <person name="Kauserud H."/>
        </authorList>
    </citation>
    <scope>NUCLEOTIDE SEQUENCE</scope>
    <source>
        <strain evidence="4">9284</strain>
    </source>
</reference>
<dbReference type="EMBL" id="JARKIF010000022">
    <property type="protein sequence ID" value="KAJ7616551.1"/>
    <property type="molecule type" value="Genomic_DNA"/>
</dbReference>
<sequence>MDAVYLLASVLFMLRMVDGLQITVPTGPLGQNATIMVGWTATADDPLSFILALVCTDTVAVQAGVDRTVSMHSGNASFVSPCVGTNYIQALGEGTTSSPPLANSSHFQIITSPSASSSLLPPSATRFSHFLFPTPFNHSESGMKSTLEDVSSQVRLLTIISAVLGTGVFLMVLAFIVPKAIPRVKKLWIRFRARNQILQPFPYDAEPGFLIDPATAHSENTPTPPPLPEKERGPKKAASGVKEAKGKQVRWVSPRSPPPGPLR</sequence>
<feature type="signal peptide" evidence="3">
    <location>
        <begin position="1"/>
        <end position="19"/>
    </location>
</feature>
<evidence type="ECO:0000313" key="5">
    <source>
        <dbReference type="Proteomes" id="UP001221142"/>
    </source>
</evidence>
<keyword evidence="2" id="KW-0472">Membrane</keyword>
<protein>
    <submittedName>
        <fullName evidence="4">Uncharacterized protein</fullName>
    </submittedName>
</protein>
<comment type="caution">
    <text evidence="4">The sequence shown here is derived from an EMBL/GenBank/DDBJ whole genome shotgun (WGS) entry which is preliminary data.</text>
</comment>
<proteinExistence type="predicted"/>
<evidence type="ECO:0000256" key="1">
    <source>
        <dbReference type="SAM" id="MobiDB-lite"/>
    </source>
</evidence>
<keyword evidence="2" id="KW-1133">Transmembrane helix</keyword>
<feature type="transmembrane region" description="Helical" evidence="2">
    <location>
        <begin position="156"/>
        <end position="177"/>
    </location>
</feature>
<feature type="chain" id="PRO_5042258052" evidence="3">
    <location>
        <begin position="20"/>
        <end position="263"/>
    </location>
</feature>
<dbReference type="AlphaFoldDB" id="A0AAD7BBR1"/>
<dbReference type="Proteomes" id="UP001221142">
    <property type="component" value="Unassembled WGS sequence"/>
</dbReference>
<keyword evidence="2" id="KW-0812">Transmembrane</keyword>
<evidence type="ECO:0000256" key="3">
    <source>
        <dbReference type="SAM" id="SignalP"/>
    </source>
</evidence>
<name>A0AAD7BBR1_9AGAR</name>
<gene>
    <name evidence="4" type="ORF">FB45DRAFT_934451</name>
</gene>
<keyword evidence="5" id="KW-1185">Reference proteome</keyword>